<evidence type="ECO:0000313" key="1">
    <source>
        <dbReference type="EMBL" id="CAG8475089.1"/>
    </source>
</evidence>
<dbReference type="AlphaFoldDB" id="A0A9N8W2S7"/>
<name>A0A9N8W2S7_9GLOM</name>
<evidence type="ECO:0000313" key="2">
    <source>
        <dbReference type="Proteomes" id="UP000789759"/>
    </source>
</evidence>
<organism evidence="1 2">
    <name type="scientific">Cetraspora pellucida</name>
    <dbReference type="NCBI Taxonomy" id="1433469"/>
    <lineage>
        <taxon>Eukaryota</taxon>
        <taxon>Fungi</taxon>
        <taxon>Fungi incertae sedis</taxon>
        <taxon>Mucoromycota</taxon>
        <taxon>Glomeromycotina</taxon>
        <taxon>Glomeromycetes</taxon>
        <taxon>Diversisporales</taxon>
        <taxon>Gigasporaceae</taxon>
        <taxon>Cetraspora</taxon>
    </lineage>
</organism>
<dbReference type="EMBL" id="CAJVQA010000445">
    <property type="protein sequence ID" value="CAG8475089.1"/>
    <property type="molecule type" value="Genomic_DNA"/>
</dbReference>
<comment type="caution">
    <text evidence="1">The sequence shown here is derived from an EMBL/GenBank/DDBJ whole genome shotgun (WGS) entry which is preliminary data.</text>
</comment>
<gene>
    <name evidence="1" type="ORF">CPELLU_LOCUS1255</name>
</gene>
<reference evidence="1" key="1">
    <citation type="submission" date="2021-06" db="EMBL/GenBank/DDBJ databases">
        <authorList>
            <person name="Kallberg Y."/>
            <person name="Tangrot J."/>
            <person name="Rosling A."/>
        </authorList>
    </citation>
    <scope>NUCLEOTIDE SEQUENCE</scope>
    <source>
        <strain evidence="1">FL966</strain>
    </source>
</reference>
<keyword evidence="2" id="KW-1185">Reference proteome</keyword>
<dbReference type="Proteomes" id="UP000789759">
    <property type="component" value="Unassembled WGS sequence"/>
</dbReference>
<feature type="non-terminal residue" evidence="1">
    <location>
        <position position="1"/>
    </location>
</feature>
<dbReference type="OrthoDB" id="7697906at2759"/>
<sequence>MPYDKIEKITYMVSLNVVDIASKYKVLISIRDIISNIDISWLKAKDVNLLQSNGSLSLKNILTSNTIAKTFKKIYNDPTSTLRCAIKKGGPPNHRGPSTILTEHEENQLVGYCMNMQQLEFGLTKSGFVLIPKLEKVIAKKGSHQVHKVVHSNSHEHISVIPTISAVGSYISPLVIYKDVHAIPGLLQDAPPGAVMSFTDTEYM</sequence>
<proteinExistence type="predicted"/>
<protein>
    <submittedName>
        <fullName evidence="1">6839_t:CDS:1</fullName>
    </submittedName>
</protein>
<accession>A0A9N8W2S7</accession>